<dbReference type="Gene3D" id="1.20.900.10">
    <property type="entry name" value="Dbl homology (DH) domain"/>
    <property type="match status" value="1"/>
</dbReference>
<feature type="compositionally biased region" description="Basic and acidic residues" evidence="9">
    <location>
        <begin position="17"/>
        <end position="38"/>
    </location>
</feature>
<dbReference type="InterPro" id="IPR011011">
    <property type="entry name" value="Znf_FYVE_PHD"/>
</dbReference>
<dbReference type="Pfam" id="PF01363">
    <property type="entry name" value="FYVE"/>
    <property type="match status" value="1"/>
</dbReference>
<dbReference type="InterPro" id="IPR000219">
    <property type="entry name" value="DH_dom"/>
</dbReference>
<dbReference type="SUPFAM" id="SSF50729">
    <property type="entry name" value="PH domain-like"/>
    <property type="match status" value="1"/>
</dbReference>
<evidence type="ECO:0000256" key="9">
    <source>
        <dbReference type="SAM" id="MobiDB-lite"/>
    </source>
</evidence>
<dbReference type="PANTHER" id="PTHR12673">
    <property type="entry name" value="FACIOGENITAL DYSPLASIA PROTEIN"/>
    <property type="match status" value="1"/>
</dbReference>
<dbReference type="GO" id="GO:0005737">
    <property type="term" value="C:cytoplasm"/>
    <property type="evidence" value="ECO:0007669"/>
    <property type="project" value="TreeGrafter"/>
</dbReference>
<keyword evidence="4" id="KW-0479">Metal-binding</keyword>
<proteinExistence type="predicted"/>
<evidence type="ECO:0000256" key="4">
    <source>
        <dbReference type="ARBA" id="ARBA00022723"/>
    </source>
</evidence>
<evidence type="ECO:0000256" key="5">
    <source>
        <dbReference type="ARBA" id="ARBA00022771"/>
    </source>
</evidence>
<dbReference type="InterPro" id="IPR000306">
    <property type="entry name" value="Znf_FYVE"/>
</dbReference>
<protein>
    <submittedName>
        <fullName evidence="13">Faciogenital dysplasia protein</fullName>
    </submittedName>
</protein>
<accession>A0AAV7ZIY2</accession>
<keyword evidence="5 8" id="KW-0863">Zinc-finger</keyword>
<dbReference type="InterPro" id="IPR001849">
    <property type="entry name" value="PH_domain"/>
</dbReference>
<dbReference type="PROSITE" id="PS50178">
    <property type="entry name" value="ZF_FYVE"/>
    <property type="match status" value="1"/>
</dbReference>
<organism evidence="13 14">
    <name type="scientific">Anaeramoeba flamelloides</name>
    <dbReference type="NCBI Taxonomy" id="1746091"/>
    <lineage>
        <taxon>Eukaryota</taxon>
        <taxon>Metamonada</taxon>
        <taxon>Anaeramoebidae</taxon>
        <taxon>Anaeramoeba</taxon>
    </lineage>
</organism>
<dbReference type="SMART" id="SM00233">
    <property type="entry name" value="PH"/>
    <property type="match status" value="1"/>
</dbReference>
<evidence type="ECO:0000256" key="8">
    <source>
        <dbReference type="PROSITE-ProRule" id="PRU00091"/>
    </source>
</evidence>
<comment type="caution">
    <text evidence="13">The sequence shown here is derived from an EMBL/GenBank/DDBJ whole genome shotgun (WGS) entry which is preliminary data.</text>
</comment>
<dbReference type="PROSITE" id="PS50003">
    <property type="entry name" value="PH_DOMAIN"/>
    <property type="match status" value="1"/>
</dbReference>
<dbReference type="SMART" id="SM00064">
    <property type="entry name" value="FYVE"/>
    <property type="match status" value="1"/>
</dbReference>
<dbReference type="PROSITE" id="PS50010">
    <property type="entry name" value="DH_2"/>
    <property type="match status" value="1"/>
</dbReference>
<dbReference type="SMART" id="SM00325">
    <property type="entry name" value="RhoGEF"/>
    <property type="match status" value="1"/>
</dbReference>
<evidence type="ECO:0000259" key="11">
    <source>
        <dbReference type="PROSITE" id="PS50010"/>
    </source>
</evidence>
<dbReference type="InterPro" id="IPR017455">
    <property type="entry name" value="Znf_FYVE-rel"/>
</dbReference>
<name>A0AAV7ZIY2_9EUKA</name>
<dbReference type="GO" id="GO:0005085">
    <property type="term" value="F:guanyl-nucleotide exchange factor activity"/>
    <property type="evidence" value="ECO:0007669"/>
    <property type="project" value="UniProtKB-KW"/>
</dbReference>
<feature type="domain" description="PH" evidence="10">
    <location>
        <begin position="328"/>
        <end position="422"/>
    </location>
</feature>
<evidence type="ECO:0000259" key="10">
    <source>
        <dbReference type="PROSITE" id="PS50003"/>
    </source>
</evidence>
<dbReference type="EMBL" id="JANTQA010000032">
    <property type="protein sequence ID" value="KAJ3439779.1"/>
    <property type="molecule type" value="Genomic_DNA"/>
</dbReference>
<sequence length="513" mass="60432">MSQKNEKKQITKSKKKTKEETKEKEKVVEKVVEKEKIKKSPKKTNQPLLDKKSNTKTKENEKTEEKEKEKEKENQNEVTSFFSMRTTKQKHKTIELVKQKEQLPLPFKPVTKRDRVAIEILTTERTYLYNLDILINTIQFELKSKSKSKNAILTNSAIKKLFGNLPDIFRVNKQLSQGLEQKLKNWKKKSTLGTFFKDLIPFLKMYQNYVIQFQKSTELIQKLLRQNINFKKWSERNIENYGLHLQSFLIMPVQRLPRYELLLRELLDSTEENHEDFLPLSEAYEKITLVNKHVNEAVYKRENQKEIIKLQKKFNSSKLKDLITPSRLYIAKGPLMKISRKKSLERHFFLFSDLLIYATVSGTGYKLHNKFDLSNVRVEDVPDGDEIKNAFAIISEKKSFTVYAKTNEEKQKWLLGLTKVIEKNLEKSSTLNVKQKQIKQRAPIWIPDSMVIACIRCNKKFSTVRRRHHCRNCGKCVCGKCSSHKLLLSHISSKKVRVCNHCYKEILDQEEKN</sequence>
<dbReference type="Gene3D" id="2.30.29.30">
    <property type="entry name" value="Pleckstrin-homology domain (PH domain)/Phosphotyrosine-binding domain (PTB)"/>
    <property type="match status" value="1"/>
</dbReference>
<dbReference type="AlphaFoldDB" id="A0AAV7ZIY2"/>
<dbReference type="InterPro" id="IPR013083">
    <property type="entry name" value="Znf_RING/FYVE/PHD"/>
</dbReference>
<dbReference type="PROSITE" id="PS00741">
    <property type="entry name" value="DH_1"/>
    <property type="match status" value="1"/>
</dbReference>
<dbReference type="SUPFAM" id="SSF48065">
    <property type="entry name" value="DBL homology domain (DH-domain)"/>
    <property type="match status" value="1"/>
</dbReference>
<keyword evidence="3" id="KW-0344">Guanine-nucleotide releasing factor</keyword>
<feature type="domain" description="DH" evidence="11">
    <location>
        <begin position="112"/>
        <end position="297"/>
    </location>
</feature>
<evidence type="ECO:0000259" key="12">
    <source>
        <dbReference type="PROSITE" id="PS50178"/>
    </source>
</evidence>
<evidence type="ECO:0000256" key="7">
    <source>
        <dbReference type="ARBA" id="ARBA00023212"/>
    </source>
</evidence>
<evidence type="ECO:0000256" key="2">
    <source>
        <dbReference type="ARBA" id="ARBA00022490"/>
    </source>
</evidence>
<dbReference type="GO" id="GO:0035556">
    <property type="term" value="P:intracellular signal transduction"/>
    <property type="evidence" value="ECO:0007669"/>
    <property type="project" value="InterPro"/>
</dbReference>
<feature type="domain" description="FYVE-type" evidence="12">
    <location>
        <begin position="448"/>
        <end position="507"/>
    </location>
</feature>
<dbReference type="GO" id="GO:0008270">
    <property type="term" value="F:zinc ion binding"/>
    <property type="evidence" value="ECO:0007669"/>
    <property type="project" value="UniProtKB-KW"/>
</dbReference>
<dbReference type="Pfam" id="PF00621">
    <property type="entry name" value="RhoGEF"/>
    <property type="match status" value="1"/>
</dbReference>
<evidence type="ECO:0000313" key="14">
    <source>
        <dbReference type="Proteomes" id="UP001146793"/>
    </source>
</evidence>
<evidence type="ECO:0000313" key="13">
    <source>
        <dbReference type="EMBL" id="KAJ3439779.1"/>
    </source>
</evidence>
<dbReference type="InterPro" id="IPR035899">
    <property type="entry name" value="DBL_dom_sf"/>
</dbReference>
<feature type="region of interest" description="Disordered" evidence="9">
    <location>
        <begin position="1"/>
        <end position="79"/>
    </location>
</feature>
<dbReference type="Proteomes" id="UP001146793">
    <property type="component" value="Unassembled WGS sequence"/>
</dbReference>
<gene>
    <name evidence="13" type="ORF">M0812_15819</name>
</gene>
<evidence type="ECO:0000256" key="1">
    <source>
        <dbReference type="ARBA" id="ARBA00004245"/>
    </source>
</evidence>
<feature type="compositionally biased region" description="Basic and acidic residues" evidence="9">
    <location>
        <begin position="49"/>
        <end position="75"/>
    </location>
</feature>
<dbReference type="SUPFAM" id="SSF57903">
    <property type="entry name" value="FYVE/PHD zinc finger"/>
    <property type="match status" value="1"/>
</dbReference>
<keyword evidence="2" id="KW-0963">Cytoplasm</keyword>
<keyword evidence="6" id="KW-0862">Zinc</keyword>
<reference evidence="13" key="1">
    <citation type="submission" date="2022-08" db="EMBL/GenBank/DDBJ databases">
        <title>Novel sulphate-reducing endosymbionts in the free-living metamonad Anaeramoeba.</title>
        <authorList>
            <person name="Jerlstrom-Hultqvist J."/>
            <person name="Cepicka I."/>
            <person name="Gallot-Lavallee L."/>
            <person name="Salas-Leiva D."/>
            <person name="Curtis B.A."/>
            <person name="Zahonova K."/>
            <person name="Pipaliya S."/>
            <person name="Dacks J."/>
            <person name="Roger A.J."/>
        </authorList>
    </citation>
    <scope>NUCLEOTIDE SEQUENCE</scope>
    <source>
        <strain evidence="13">Busselton2</strain>
    </source>
</reference>
<dbReference type="GO" id="GO:0005856">
    <property type="term" value="C:cytoskeleton"/>
    <property type="evidence" value="ECO:0007669"/>
    <property type="project" value="UniProtKB-SubCell"/>
</dbReference>
<dbReference type="PANTHER" id="PTHR12673:SF159">
    <property type="entry name" value="LD03170P"/>
    <property type="match status" value="1"/>
</dbReference>
<dbReference type="CDD" id="cd00160">
    <property type="entry name" value="RhoGEF"/>
    <property type="match status" value="1"/>
</dbReference>
<evidence type="ECO:0000256" key="6">
    <source>
        <dbReference type="ARBA" id="ARBA00022833"/>
    </source>
</evidence>
<dbReference type="InterPro" id="IPR011993">
    <property type="entry name" value="PH-like_dom_sf"/>
</dbReference>
<comment type="subcellular location">
    <subcellularLocation>
        <location evidence="1">Cytoplasm</location>
        <location evidence="1">Cytoskeleton</location>
    </subcellularLocation>
</comment>
<dbReference type="Pfam" id="PF22697">
    <property type="entry name" value="SOS1_NGEF_PH"/>
    <property type="match status" value="1"/>
</dbReference>
<dbReference type="Gene3D" id="3.30.40.10">
    <property type="entry name" value="Zinc/RING finger domain, C3HC4 (zinc finger)"/>
    <property type="match status" value="1"/>
</dbReference>
<dbReference type="InterPro" id="IPR001331">
    <property type="entry name" value="GDS_CDC24_CS"/>
</dbReference>
<evidence type="ECO:0000256" key="3">
    <source>
        <dbReference type="ARBA" id="ARBA00022658"/>
    </source>
</evidence>
<keyword evidence="7" id="KW-0206">Cytoskeleton</keyword>
<dbReference type="InterPro" id="IPR055251">
    <property type="entry name" value="SOS1_NGEF_PH"/>
</dbReference>
<dbReference type="InterPro" id="IPR051092">
    <property type="entry name" value="FYVE_RhoGEF_PH"/>
</dbReference>